<reference evidence="3 4" key="1">
    <citation type="journal article" date="2023" name="Elife">
        <title>Identification of key yeast species and microbe-microbe interactions impacting larval growth of Drosophila in the wild.</title>
        <authorList>
            <person name="Mure A."/>
            <person name="Sugiura Y."/>
            <person name="Maeda R."/>
            <person name="Honda K."/>
            <person name="Sakurai N."/>
            <person name="Takahashi Y."/>
            <person name="Watada M."/>
            <person name="Katoh T."/>
            <person name="Gotoh A."/>
            <person name="Gotoh Y."/>
            <person name="Taniguchi I."/>
            <person name="Nakamura K."/>
            <person name="Hayashi T."/>
            <person name="Katayama T."/>
            <person name="Uemura T."/>
            <person name="Hattori Y."/>
        </authorList>
    </citation>
    <scope>NUCLEOTIDE SEQUENCE [LARGE SCALE GENOMIC DNA]</scope>
    <source>
        <strain evidence="3 4">SC-9</strain>
    </source>
</reference>
<feature type="compositionally biased region" description="Basic and acidic residues" evidence="2">
    <location>
        <begin position="232"/>
        <end position="246"/>
    </location>
</feature>
<evidence type="ECO:0000256" key="2">
    <source>
        <dbReference type="SAM" id="MobiDB-lite"/>
    </source>
</evidence>
<dbReference type="GeneID" id="90070901"/>
<dbReference type="RefSeq" id="XP_064849922.1">
    <property type="nucleotide sequence ID" value="XM_064993850.1"/>
</dbReference>
<feature type="compositionally biased region" description="Basic residues" evidence="2">
    <location>
        <begin position="280"/>
        <end position="293"/>
    </location>
</feature>
<dbReference type="Pfam" id="PF04180">
    <property type="entry name" value="LTV"/>
    <property type="match status" value="1"/>
</dbReference>
<gene>
    <name evidence="3" type="ORF">DASC09_002470</name>
</gene>
<sequence>MSGRNTRKWVDKKNAQTFAVVYRSHEDSKFHDEDASENVLMPIGQKNKRNNKIKTKSQLEKELDADIKSGKIRGNEGEAALYGITYDDSKYDYMQHFKTIGGGNGVFIPKKEKQDKNKLNEILFKEDLLGDAGASGNGDKKKVNYQTMQNIPDEIAGFKPDMDYKLREVLEALEDEEYVDDDENVFNDLLQGGERSEDEFDDEDEWDMDNFDDAGYDTEEFEKEGDQGWEAGFRKFQAENKSKQNDWDSDDEFEEEDDVLPELPDMSGANLTKSAAAAATKKKSKTKERKKKGAMTDTSSFSMSSSALFRTEGLSLLDDRFEKLQLNYDDEDEEEPAEFDMSTQRQDFENMLDDFLDNHELEKGGRRIVKKDAAKTKLQKAADSVSRGKLAKKRNKKIVI</sequence>
<feature type="region of interest" description="Disordered" evidence="2">
    <location>
        <begin position="190"/>
        <end position="299"/>
    </location>
</feature>
<accession>A0AAV5QDU7</accession>
<dbReference type="GO" id="GO:0030688">
    <property type="term" value="C:preribosome, small subunit precursor"/>
    <property type="evidence" value="ECO:0007669"/>
    <property type="project" value="TreeGrafter"/>
</dbReference>
<feature type="compositionally biased region" description="Acidic residues" evidence="2">
    <location>
        <begin position="247"/>
        <end position="260"/>
    </location>
</feature>
<protein>
    <submittedName>
        <fullName evidence="3">Ltv1 protein</fullName>
    </submittedName>
</protein>
<comment type="similarity">
    <text evidence="1">Belongs to the LTV1 family.</text>
</comment>
<evidence type="ECO:0000256" key="1">
    <source>
        <dbReference type="ARBA" id="ARBA00009078"/>
    </source>
</evidence>
<dbReference type="AlphaFoldDB" id="A0AAV5QDU7"/>
<dbReference type="PANTHER" id="PTHR21531">
    <property type="entry name" value="LOW-TEMPERATURE VIABILITY PROTEIN LTV1-RELATED"/>
    <property type="match status" value="1"/>
</dbReference>
<evidence type="ECO:0000313" key="4">
    <source>
        <dbReference type="Proteomes" id="UP001360560"/>
    </source>
</evidence>
<dbReference type="GO" id="GO:0005634">
    <property type="term" value="C:nucleus"/>
    <property type="evidence" value="ECO:0007669"/>
    <property type="project" value="TreeGrafter"/>
</dbReference>
<dbReference type="EMBL" id="BTFZ01000001">
    <property type="protein sequence ID" value="GMM32922.1"/>
    <property type="molecule type" value="Genomic_DNA"/>
</dbReference>
<feature type="compositionally biased region" description="Acidic residues" evidence="2">
    <location>
        <begin position="196"/>
        <end position="223"/>
    </location>
</feature>
<proteinExistence type="inferred from homology"/>
<organism evidence="3 4">
    <name type="scientific">Saccharomycopsis crataegensis</name>
    <dbReference type="NCBI Taxonomy" id="43959"/>
    <lineage>
        <taxon>Eukaryota</taxon>
        <taxon>Fungi</taxon>
        <taxon>Dikarya</taxon>
        <taxon>Ascomycota</taxon>
        <taxon>Saccharomycotina</taxon>
        <taxon>Saccharomycetes</taxon>
        <taxon>Saccharomycopsidaceae</taxon>
        <taxon>Saccharomycopsis</taxon>
    </lineage>
</organism>
<dbReference type="Proteomes" id="UP001360560">
    <property type="component" value="Unassembled WGS sequence"/>
</dbReference>
<dbReference type="PANTHER" id="PTHR21531:SF0">
    <property type="entry name" value="PROTEIN LTV1 HOMOLOG"/>
    <property type="match status" value="1"/>
</dbReference>
<comment type="caution">
    <text evidence="3">The sequence shown here is derived from an EMBL/GenBank/DDBJ whole genome shotgun (WGS) entry which is preliminary data.</text>
</comment>
<dbReference type="GO" id="GO:0000056">
    <property type="term" value="P:ribosomal small subunit export from nucleus"/>
    <property type="evidence" value="ECO:0007669"/>
    <property type="project" value="TreeGrafter"/>
</dbReference>
<name>A0AAV5QDU7_9ASCO</name>
<keyword evidence="4" id="KW-1185">Reference proteome</keyword>
<dbReference type="GO" id="GO:0042274">
    <property type="term" value="P:ribosomal small subunit biogenesis"/>
    <property type="evidence" value="ECO:0007669"/>
    <property type="project" value="InterPro"/>
</dbReference>
<dbReference type="GO" id="GO:0005829">
    <property type="term" value="C:cytosol"/>
    <property type="evidence" value="ECO:0007669"/>
    <property type="project" value="TreeGrafter"/>
</dbReference>
<dbReference type="InterPro" id="IPR007307">
    <property type="entry name" value="Ltv1"/>
</dbReference>
<evidence type="ECO:0000313" key="3">
    <source>
        <dbReference type="EMBL" id="GMM32922.1"/>
    </source>
</evidence>